<dbReference type="GO" id="GO:0052913">
    <property type="term" value="F:16S rRNA (guanine(966)-N(2))-methyltransferase activity"/>
    <property type="evidence" value="ECO:0007669"/>
    <property type="project" value="UniProtKB-EC"/>
</dbReference>
<organism evidence="9 10">
    <name type="scientific">Acidihalobacter prosperus</name>
    <dbReference type="NCBI Taxonomy" id="160660"/>
    <lineage>
        <taxon>Bacteria</taxon>
        <taxon>Pseudomonadati</taxon>
        <taxon>Pseudomonadota</taxon>
        <taxon>Gammaproteobacteria</taxon>
        <taxon>Chromatiales</taxon>
        <taxon>Ectothiorhodospiraceae</taxon>
        <taxon>Acidihalobacter</taxon>
    </lineage>
</organism>
<dbReference type="PANTHER" id="PTHR43542">
    <property type="entry name" value="METHYLTRANSFERASE"/>
    <property type="match status" value="1"/>
</dbReference>
<evidence type="ECO:0000256" key="4">
    <source>
        <dbReference type="ARBA" id="ARBA00013682"/>
    </source>
</evidence>
<protein>
    <recommendedName>
        <fullName evidence="4 8">Ribosomal RNA small subunit methyltransferase D</fullName>
        <ecNumber evidence="3 8">2.1.1.171</ecNumber>
    </recommendedName>
</protein>
<dbReference type="EC" id="2.1.1.171" evidence="3 8"/>
<evidence type="ECO:0000256" key="2">
    <source>
        <dbReference type="ARBA" id="ARBA00005269"/>
    </source>
</evidence>
<dbReference type="CDD" id="cd02440">
    <property type="entry name" value="AdoMet_MTases"/>
    <property type="match status" value="1"/>
</dbReference>
<reference evidence="9 10" key="1">
    <citation type="journal article" date="2014" name="Genome Announc.">
        <title>Draft Genome Sequence of the Iron-Oxidizing, Acidophilic, and Halotolerant 'Thiobacillus prosperus' Type Strain DSM 5130.</title>
        <authorList>
            <person name="Ossandon F.J."/>
            <person name="Cardenas J.P."/>
            <person name="Corbett M."/>
            <person name="Quatrini R."/>
            <person name="Holmes D.S."/>
            <person name="Watkin E."/>
        </authorList>
    </citation>
    <scope>NUCLEOTIDE SEQUENCE [LARGE SCALE GENOMIC DNA]</scope>
    <source>
        <strain evidence="9 10">DSM 5130</strain>
    </source>
</reference>
<dbReference type="SUPFAM" id="SSF53335">
    <property type="entry name" value="S-adenosyl-L-methionine-dependent methyltransferases"/>
    <property type="match status" value="1"/>
</dbReference>
<dbReference type="EMBL" id="JQSG02000006">
    <property type="protein sequence ID" value="OBS08190.1"/>
    <property type="molecule type" value="Genomic_DNA"/>
</dbReference>
<dbReference type="NCBIfam" id="TIGR00095">
    <property type="entry name" value="16S rRNA (guanine(966)-N(2))-methyltransferase RsmD"/>
    <property type="match status" value="1"/>
</dbReference>
<evidence type="ECO:0000256" key="8">
    <source>
        <dbReference type="PIRNR" id="PIRNR004553"/>
    </source>
</evidence>
<proteinExistence type="inferred from homology"/>
<comment type="caution">
    <text evidence="9">The sequence shown here is derived from an EMBL/GenBank/DDBJ whole genome shotgun (WGS) entry which is preliminary data.</text>
</comment>
<dbReference type="InterPro" id="IPR029063">
    <property type="entry name" value="SAM-dependent_MTases_sf"/>
</dbReference>
<evidence type="ECO:0000256" key="1">
    <source>
        <dbReference type="ARBA" id="ARBA00002649"/>
    </source>
</evidence>
<keyword evidence="5 8" id="KW-0489">Methyltransferase</keyword>
<dbReference type="OrthoDB" id="9803017at2"/>
<dbReference type="Pfam" id="PF03602">
    <property type="entry name" value="Cons_hypoth95"/>
    <property type="match status" value="1"/>
</dbReference>
<evidence type="ECO:0000313" key="10">
    <source>
        <dbReference type="Proteomes" id="UP000029273"/>
    </source>
</evidence>
<evidence type="ECO:0000313" key="9">
    <source>
        <dbReference type="EMBL" id="OBS08190.1"/>
    </source>
</evidence>
<comment type="function">
    <text evidence="1 8">Specifically methylates the guanine in position 966 of 16S rRNA in the assembled 30S particle.</text>
</comment>
<keyword evidence="8" id="KW-0698">rRNA processing</keyword>
<evidence type="ECO:0000256" key="5">
    <source>
        <dbReference type="ARBA" id="ARBA00022603"/>
    </source>
</evidence>
<dbReference type="Gene3D" id="3.40.50.150">
    <property type="entry name" value="Vaccinia Virus protein VP39"/>
    <property type="match status" value="1"/>
</dbReference>
<evidence type="ECO:0000256" key="6">
    <source>
        <dbReference type="ARBA" id="ARBA00022679"/>
    </source>
</evidence>
<sequence length="199" mass="21117">MAPGGRRGADNRLRIIGGRWRGRRIEFPDAPGLRPTADRVRETLFNWLQWSLPGSRCLDLFAGSGALGFEAASRGAAEVVMVEVSPHVAAGLAGNAARLDAPVQVVNRSAEAYLRGEPTPFDIVFLDPPFAQALLEPSLAALAEGGWLKPGAAVYLEYPSTHAAPMLPPGLTFARQQRAGQVAYALAHRSPANGAVADQ</sequence>
<dbReference type="AlphaFoldDB" id="A0A1A6C0V6"/>
<dbReference type="PROSITE" id="PS00092">
    <property type="entry name" value="N6_MTASE"/>
    <property type="match status" value="1"/>
</dbReference>
<name>A0A1A6C0V6_9GAMM</name>
<comment type="similarity">
    <text evidence="2 8">Belongs to the methyltransferase superfamily. RsmD family.</text>
</comment>
<dbReference type="Proteomes" id="UP000029273">
    <property type="component" value="Unassembled WGS sequence"/>
</dbReference>
<comment type="catalytic activity">
    <reaction evidence="7 8">
        <text>guanosine(966) in 16S rRNA + S-adenosyl-L-methionine = N(2)-methylguanosine(966) in 16S rRNA + S-adenosyl-L-homocysteine + H(+)</text>
        <dbReference type="Rhea" id="RHEA:23548"/>
        <dbReference type="Rhea" id="RHEA-COMP:10211"/>
        <dbReference type="Rhea" id="RHEA-COMP:10212"/>
        <dbReference type="ChEBI" id="CHEBI:15378"/>
        <dbReference type="ChEBI" id="CHEBI:57856"/>
        <dbReference type="ChEBI" id="CHEBI:59789"/>
        <dbReference type="ChEBI" id="CHEBI:74269"/>
        <dbReference type="ChEBI" id="CHEBI:74481"/>
        <dbReference type="EC" id="2.1.1.171"/>
    </reaction>
</comment>
<gene>
    <name evidence="9" type="ORF">Thpro_022440</name>
</gene>
<dbReference type="InterPro" id="IPR002052">
    <property type="entry name" value="DNA_methylase_N6_adenine_CS"/>
</dbReference>
<dbReference type="RefSeq" id="WP_038090014.1">
    <property type="nucleotide sequence ID" value="NZ_JQSG02000006.1"/>
</dbReference>
<evidence type="ECO:0000256" key="7">
    <source>
        <dbReference type="ARBA" id="ARBA00048326"/>
    </source>
</evidence>
<dbReference type="InterPro" id="IPR004398">
    <property type="entry name" value="RNA_MeTrfase_RsmD"/>
</dbReference>
<dbReference type="PANTHER" id="PTHR43542:SF1">
    <property type="entry name" value="METHYLTRANSFERASE"/>
    <property type="match status" value="1"/>
</dbReference>
<keyword evidence="8" id="KW-0949">S-adenosyl-L-methionine</keyword>
<evidence type="ECO:0000256" key="3">
    <source>
        <dbReference type="ARBA" id="ARBA00012141"/>
    </source>
</evidence>
<dbReference type="PIRSF" id="PIRSF004553">
    <property type="entry name" value="CHP00095"/>
    <property type="match status" value="1"/>
</dbReference>
<accession>A0A1A6C0V6</accession>
<dbReference type="GO" id="GO:0003676">
    <property type="term" value="F:nucleic acid binding"/>
    <property type="evidence" value="ECO:0007669"/>
    <property type="project" value="InterPro"/>
</dbReference>
<keyword evidence="10" id="KW-1185">Reference proteome</keyword>
<keyword evidence="6 8" id="KW-0808">Transferase</keyword>